<sequence length="46" mass="5348">MTTLIPRAANLHMIFIISLCQRKRWLAASVNYINLGLIDFMQVELE</sequence>
<protein>
    <submittedName>
        <fullName evidence="1">Uncharacterized protein</fullName>
    </submittedName>
</protein>
<evidence type="ECO:0000313" key="1">
    <source>
        <dbReference type="EMBL" id="SDL53144.1"/>
    </source>
</evidence>
<accession>A0A1G9KUA8</accession>
<dbReference type="Proteomes" id="UP000199555">
    <property type="component" value="Unassembled WGS sequence"/>
</dbReference>
<reference evidence="2" key="1">
    <citation type="submission" date="2016-10" db="EMBL/GenBank/DDBJ databases">
        <authorList>
            <person name="Varghese N."/>
            <person name="Submissions S."/>
        </authorList>
    </citation>
    <scope>NUCLEOTIDE SEQUENCE [LARGE SCALE GENOMIC DNA]</scope>
    <source>
        <strain evidence="2">CGMCC 1.7655</strain>
    </source>
</reference>
<proteinExistence type="predicted"/>
<evidence type="ECO:0000313" key="2">
    <source>
        <dbReference type="Proteomes" id="UP000199555"/>
    </source>
</evidence>
<dbReference type="STRING" id="525640.SAMN04487971_11273"/>
<keyword evidence="2" id="KW-1185">Reference proteome</keyword>
<dbReference type="RefSeq" id="WP_175558865.1">
    <property type="nucleotide sequence ID" value="NZ_FNGE01000012.1"/>
</dbReference>
<dbReference type="EMBL" id="FNGE01000012">
    <property type="protein sequence ID" value="SDL53144.1"/>
    <property type="molecule type" value="Genomic_DNA"/>
</dbReference>
<dbReference type="AlphaFoldDB" id="A0A1G9KUA8"/>
<organism evidence="1 2">
    <name type="scientific">Paracoccus chinensis</name>
    <dbReference type="NCBI Taxonomy" id="525640"/>
    <lineage>
        <taxon>Bacteria</taxon>
        <taxon>Pseudomonadati</taxon>
        <taxon>Pseudomonadota</taxon>
        <taxon>Alphaproteobacteria</taxon>
        <taxon>Rhodobacterales</taxon>
        <taxon>Paracoccaceae</taxon>
        <taxon>Paracoccus</taxon>
    </lineage>
</organism>
<gene>
    <name evidence="1" type="ORF">SAMN04487971_11273</name>
</gene>
<name>A0A1G9KUA8_9RHOB</name>